<dbReference type="GO" id="GO:0019284">
    <property type="term" value="P:L-methionine salvage from S-adenosylmethionine"/>
    <property type="evidence" value="ECO:0007669"/>
    <property type="project" value="TreeGrafter"/>
</dbReference>
<dbReference type="InterPro" id="IPR000845">
    <property type="entry name" value="Nucleoside_phosphorylase_d"/>
</dbReference>
<dbReference type="RefSeq" id="WP_146536689.1">
    <property type="nucleotide sequence ID" value="NZ_SJPX01000005.1"/>
</dbReference>
<keyword evidence="3" id="KW-0326">Glycosidase</keyword>
<dbReference type="EMBL" id="SJPX01000005">
    <property type="protein sequence ID" value="TWU48311.1"/>
    <property type="molecule type" value="Genomic_DNA"/>
</dbReference>
<protein>
    <recommendedName>
        <fullName evidence="1">Futalosine hydrolase</fullName>
        <ecNumber evidence="1">3.2.2.26</ecNumber>
    </recommendedName>
</protein>
<organism evidence="3 4">
    <name type="scientific">Rubripirellula reticaptiva</name>
    <dbReference type="NCBI Taxonomy" id="2528013"/>
    <lineage>
        <taxon>Bacteria</taxon>
        <taxon>Pseudomonadati</taxon>
        <taxon>Planctomycetota</taxon>
        <taxon>Planctomycetia</taxon>
        <taxon>Pirellulales</taxon>
        <taxon>Pirellulaceae</taxon>
        <taxon>Rubripirellula</taxon>
    </lineage>
</organism>
<reference evidence="3 4" key="1">
    <citation type="submission" date="2019-02" db="EMBL/GenBank/DDBJ databases">
        <title>Deep-cultivation of Planctomycetes and their phenomic and genomic characterization uncovers novel biology.</title>
        <authorList>
            <person name="Wiegand S."/>
            <person name="Jogler M."/>
            <person name="Boedeker C."/>
            <person name="Pinto D."/>
            <person name="Vollmers J."/>
            <person name="Rivas-Marin E."/>
            <person name="Kohn T."/>
            <person name="Peeters S.H."/>
            <person name="Heuer A."/>
            <person name="Rast P."/>
            <person name="Oberbeckmann S."/>
            <person name="Bunk B."/>
            <person name="Jeske O."/>
            <person name="Meyerdierks A."/>
            <person name="Storesund J.E."/>
            <person name="Kallscheuer N."/>
            <person name="Luecker S."/>
            <person name="Lage O.M."/>
            <person name="Pohl T."/>
            <person name="Merkel B.J."/>
            <person name="Hornburger P."/>
            <person name="Mueller R.-W."/>
            <person name="Bruemmer F."/>
            <person name="Labrenz M."/>
            <person name="Spormann A.M."/>
            <person name="Op Den Camp H."/>
            <person name="Overmann J."/>
            <person name="Amann R."/>
            <person name="Jetten M.S.M."/>
            <person name="Mascher T."/>
            <person name="Medema M.H."/>
            <person name="Devos D.P."/>
            <person name="Kaster A.-K."/>
            <person name="Ovreas L."/>
            <person name="Rohde M."/>
            <person name="Galperin M.Y."/>
            <person name="Jogler C."/>
        </authorList>
    </citation>
    <scope>NUCLEOTIDE SEQUENCE [LARGE SCALE GENOMIC DNA]</scope>
    <source>
        <strain evidence="3 4">Poly59</strain>
    </source>
</reference>
<dbReference type="PANTHER" id="PTHR46832:SF2">
    <property type="entry name" value="FUTALOSINE HYDROLASE"/>
    <property type="match status" value="1"/>
</dbReference>
<name>A0A5C6EL49_9BACT</name>
<dbReference type="GO" id="GO:0008782">
    <property type="term" value="F:adenosylhomocysteine nucleosidase activity"/>
    <property type="evidence" value="ECO:0007669"/>
    <property type="project" value="TreeGrafter"/>
</dbReference>
<evidence type="ECO:0000313" key="4">
    <source>
        <dbReference type="Proteomes" id="UP000317977"/>
    </source>
</evidence>
<dbReference type="InterPro" id="IPR019963">
    <property type="entry name" value="FL_hydrolase_MqnB"/>
</dbReference>
<dbReference type="NCBIfam" id="TIGR03664">
    <property type="entry name" value="fut_nucase"/>
    <property type="match status" value="1"/>
</dbReference>
<dbReference type="InterPro" id="IPR035994">
    <property type="entry name" value="Nucleoside_phosphorylase_sf"/>
</dbReference>
<keyword evidence="4" id="KW-1185">Reference proteome</keyword>
<dbReference type="GO" id="GO:0008930">
    <property type="term" value="F:methylthioadenosine nucleosidase activity"/>
    <property type="evidence" value="ECO:0007669"/>
    <property type="project" value="TreeGrafter"/>
</dbReference>
<dbReference type="AlphaFoldDB" id="A0A5C6EL49"/>
<dbReference type="GO" id="GO:0009116">
    <property type="term" value="P:nucleoside metabolic process"/>
    <property type="evidence" value="ECO:0007669"/>
    <property type="project" value="InterPro"/>
</dbReference>
<evidence type="ECO:0000256" key="1">
    <source>
        <dbReference type="NCBIfam" id="TIGR03664"/>
    </source>
</evidence>
<evidence type="ECO:0000313" key="3">
    <source>
        <dbReference type="EMBL" id="TWU48311.1"/>
    </source>
</evidence>
<dbReference type="PANTHER" id="PTHR46832">
    <property type="entry name" value="5'-METHYLTHIOADENOSINE/S-ADENOSYLHOMOCYSTEINE NUCLEOSIDASE"/>
    <property type="match status" value="1"/>
</dbReference>
<comment type="caution">
    <text evidence="3">The sequence shown here is derived from an EMBL/GenBank/DDBJ whole genome shotgun (WGS) entry which is preliminary data.</text>
</comment>
<dbReference type="EC" id="3.2.2.26" evidence="1"/>
<dbReference type="SUPFAM" id="SSF53167">
    <property type="entry name" value="Purine and uridine phosphorylases"/>
    <property type="match status" value="1"/>
</dbReference>
<accession>A0A5C6EL49</accession>
<gene>
    <name evidence="3" type="primary">mqnB</name>
    <name evidence="3" type="ORF">Poly59_51570</name>
</gene>
<sequence length="228" mass="24053">MTDLILVPTSIEMQRLRPVLSASLADHSHSIEPCAFQLCGFGPIAAAARTAALIARYQPDRVLLIGIAGTFDQRQYPVGTSCRFDEVICDGIGVGSGDDFQSAESLGWHQFGADGTRPIIGDVLPLVSTFVPGVPCAGKLLTCPAASANLQDAGRRRTFYPGAVAEDMEGFGVATACSLAGVSLQIVRGLSNVVGDRDHSNWRIDDALASAATLAATLIHRTWNPTET</sequence>
<evidence type="ECO:0000259" key="2">
    <source>
        <dbReference type="Pfam" id="PF01048"/>
    </source>
</evidence>
<dbReference type="Gene3D" id="3.40.50.1580">
    <property type="entry name" value="Nucleoside phosphorylase domain"/>
    <property type="match status" value="1"/>
</dbReference>
<dbReference type="GO" id="GO:0005829">
    <property type="term" value="C:cytosol"/>
    <property type="evidence" value="ECO:0007669"/>
    <property type="project" value="TreeGrafter"/>
</dbReference>
<dbReference type="GO" id="GO:0009234">
    <property type="term" value="P:menaquinone biosynthetic process"/>
    <property type="evidence" value="ECO:0007669"/>
    <property type="project" value="UniProtKB-UniRule"/>
</dbReference>
<feature type="domain" description="Nucleoside phosphorylase" evidence="2">
    <location>
        <begin position="38"/>
        <end position="220"/>
    </location>
</feature>
<dbReference type="OrthoDB" id="9788270at2"/>
<dbReference type="Proteomes" id="UP000317977">
    <property type="component" value="Unassembled WGS sequence"/>
</dbReference>
<keyword evidence="3" id="KW-0378">Hydrolase</keyword>
<proteinExistence type="predicted"/>
<dbReference type="Pfam" id="PF01048">
    <property type="entry name" value="PNP_UDP_1"/>
    <property type="match status" value="1"/>
</dbReference>